<comment type="function">
    <text evidence="11">Acts as a transcriptional regulator. Probably redox-responsive. The apo- but not holo-form probably binds DNA.</text>
</comment>
<feature type="domain" description="4Fe-4S Wbl-type" evidence="12">
    <location>
        <begin position="24"/>
        <end position="88"/>
    </location>
</feature>
<keyword evidence="9 11" id="KW-1015">Disulfide bond</keyword>
<reference evidence="13" key="1">
    <citation type="submission" date="2021-11" db="EMBL/GenBank/DDBJ databases">
        <title>Development of a sustainable strategy for remediation of hydrocarbon-contaminated territories based on the waste exchange concept.</title>
        <authorList>
            <person name="Elkin A."/>
        </authorList>
    </citation>
    <scope>NUCLEOTIDE SEQUENCE</scope>
    <source>
        <strain evidence="13">IEGM 757</strain>
    </source>
</reference>
<evidence type="ECO:0000256" key="5">
    <source>
        <dbReference type="ARBA" id="ARBA00023004"/>
    </source>
</evidence>
<evidence type="ECO:0000256" key="1">
    <source>
        <dbReference type="ARBA" id="ARBA00004496"/>
    </source>
</evidence>
<comment type="similarity">
    <text evidence="2 11">Belongs to the WhiB family.</text>
</comment>
<evidence type="ECO:0000256" key="4">
    <source>
        <dbReference type="ARBA" id="ARBA00022723"/>
    </source>
</evidence>
<evidence type="ECO:0000313" key="13">
    <source>
        <dbReference type="EMBL" id="MCD2114579.1"/>
    </source>
</evidence>
<dbReference type="InterPro" id="IPR034768">
    <property type="entry name" value="4FE4S_WBL"/>
</dbReference>
<feature type="binding site" evidence="11">
    <location>
        <position position="55"/>
    </location>
    <ligand>
        <name>[4Fe-4S] cluster</name>
        <dbReference type="ChEBI" id="CHEBI:49883"/>
    </ligand>
</feature>
<dbReference type="GO" id="GO:0046872">
    <property type="term" value="F:metal ion binding"/>
    <property type="evidence" value="ECO:0007669"/>
    <property type="project" value="UniProtKB-KW"/>
</dbReference>
<dbReference type="GO" id="GO:0047134">
    <property type="term" value="F:protein-disulfide reductase [NAD(P)H] activity"/>
    <property type="evidence" value="ECO:0007669"/>
    <property type="project" value="TreeGrafter"/>
</dbReference>
<dbReference type="GO" id="GO:0045454">
    <property type="term" value="P:cell redox homeostasis"/>
    <property type="evidence" value="ECO:0007669"/>
    <property type="project" value="TreeGrafter"/>
</dbReference>
<keyword evidence="3 11" id="KW-0004">4Fe-4S</keyword>
<dbReference type="EMBL" id="JAJNCO010000024">
    <property type="protein sequence ID" value="MCD2114579.1"/>
    <property type="molecule type" value="Genomic_DNA"/>
</dbReference>
<evidence type="ECO:0000256" key="9">
    <source>
        <dbReference type="ARBA" id="ARBA00023157"/>
    </source>
</evidence>
<dbReference type="GO" id="GO:0005737">
    <property type="term" value="C:cytoplasm"/>
    <property type="evidence" value="ECO:0007669"/>
    <property type="project" value="UniProtKB-SubCell"/>
</dbReference>
<dbReference type="Pfam" id="PF02467">
    <property type="entry name" value="Whib"/>
    <property type="match status" value="1"/>
</dbReference>
<evidence type="ECO:0000256" key="3">
    <source>
        <dbReference type="ARBA" id="ARBA00022485"/>
    </source>
</evidence>
<feature type="binding site" evidence="11">
    <location>
        <position position="64"/>
    </location>
    <ligand>
        <name>[4Fe-4S] cluster</name>
        <dbReference type="ChEBI" id="CHEBI:49883"/>
    </ligand>
</feature>
<dbReference type="HAMAP" id="MF_01479">
    <property type="entry name" value="WhiB"/>
    <property type="match status" value="1"/>
</dbReference>
<proteinExistence type="inferred from homology"/>
<evidence type="ECO:0000256" key="11">
    <source>
        <dbReference type="HAMAP-Rule" id="MF_01479"/>
    </source>
</evidence>
<protein>
    <recommendedName>
        <fullName evidence="11">Transcriptional regulator WhiB</fullName>
    </recommendedName>
</protein>
<keyword evidence="7 11" id="KW-0805">Transcription regulation</keyword>
<keyword evidence="11" id="KW-0963">Cytoplasm</keyword>
<keyword evidence="10 11" id="KW-0804">Transcription</keyword>
<keyword evidence="5 11" id="KW-0408">Iron</keyword>
<accession>A0AAW4XP71</accession>
<dbReference type="RefSeq" id="WP_230792532.1">
    <property type="nucleotide sequence ID" value="NZ_JAJNCO010000024.1"/>
</dbReference>
<evidence type="ECO:0000256" key="6">
    <source>
        <dbReference type="ARBA" id="ARBA00023014"/>
    </source>
</evidence>
<comment type="caution">
    <text evidence="13">The sequence shown here is derived from an EMBL/GenBank/DDBJ whole genome shotgun (WGS) entry which is preliminary data.</text>
</comment>
<dbReference type="PANTHER" id="PTHR38839">
    <property type="entry name" value="TRANSCRIPTIONAL REGULATOR WHID-RELATED"/>
    <property type="match status" value="1"/>
</dbReference>
<name>A0AAW4XP71_RHORH</name>
<dbReference type="Proteomes" id="UP001198630">
    <property type="component" value="Unassembled WGS sequence"/>
</dbReference>
<dbReference type="InterPro" id="IPR003482">
    <property type="entry name" value="Whib"/>
</dbReference>
<evidence type="ECO:0000256" key="7">
    <source>
        <dbReference type="ARBA" id="ARBA00023015"/>
    </source>
</evidence>
<feature type="binding site" evidence="11">
    <location>
        <position position="58"/>
    </location>
    <ligand>
        <name>[4Fe-4S] cluster</name>
        <dbReference type="ChEBI" id="CHEBI:49883"/>
    </ligand>
</feature>
<comment type="PTM">
    <text evidence="11">Upon Fe-S cluster removal intramolecular disulfide bonds are formed.</text>
</comment>
<evidence type="ECO:0000256" key="10">
    <source>
        <dbReference type="ARBA" id="ARBA00023163"/>
    </source>
</evidence>
<dbReference type="AlphaFoldDB" id="A0AAW4XP71"/>
<comment type="cofactor">
    <cofactor evidence="11">
        <name>[4Fe-4S] cluster</name>
        <dbReference type="ChEBI" id="CHEBI:49883"/>
    </cofactor>
    <text evidence="11">Binds 1 [4Fe-4S] cluster per subunit. Following nitrosylation of the [4Fe-4S] cluster binds 1 [4Fe-8(NO)] cluster per subunit.</text>
</comment>
<comment type="PTM">
    <text evidence="11">The Fe-S cluster can be nitrosylated by nitric oxide (NO).</text>
</comment>
<gene>
    <name evidence="11" type="primary">whiB</name>
    <name evidence="13" type="ORF">LQ384_26090</name>
</gene>
<dbReference type="GO" id="GO:0045892">
    <property type="term" value="P:negative regulation of DNA-templated transcription"/>
    <property type="evidence" value="ECO:0007669"/>
    <property type="project" value="TreeGrafter"/>
</dbReference>
<dbReference type="GO" id="GO:0035731">
    <property type="term" value="F:dinitrosyl-iron complex binding"/>
    <property type="evidence" value="ECO:0007669"/>
    <property type="project" value="UniProtKB-UniRule"/>
</dbReference>
<dbReference type="GO" id="GO:0051539">
    <property type="term" value="F:4 iron, 4 sulfur cluster binding"/>
    <property type="evidence" value="ECO:0007669"/>
    <property type="project" value="UniProtKB-UniRule"/>
</dbReference>
<keyword evidence="4 11" id="KW-0479">Metal-binding</keyword>
<evidence type="ECO:0000259" key="12">
    <source>
        <dbReference type="PROSITE" id="PS51674"/>
    </source>
</evidence>
<comment type="subcellular location">
    <subcellularLocation>
        <location evidence="1 11">Cytoplasm</location>
    </subcellularLocation>
</comment>
<evidence type="ECO:0000256" key="8">
    <source>
        <dbReference type="ARBA" id="ARBA00023125"/>
    </source>
</evidence>
<feature type="binding site" evidence="11">
    <location>
        <position position="25"/>
    </location>
    <ligand>
        <name>[4Fe-4S] cluster</name>
        <dbReference type="ChEBI" id="CHEBI:49883"/>
    </ligand>
</feature>
<keyword evidence="6 11" id="KW-0411">Iron-sulfur</keyword>
<sequence length="94" mass="10665">MTESPQGAPQRTIDRPIHWPELASCRSEDEYFFFAPEAESLISRSRREVIAREICAGCTVVEKCRQYAIGTGQKYGIWGGMTELELRSKHSGRT</sequence>
<dbReference type="GO" id="GO:0003677">
    <property type="term" value="F:DNA binding"/>
    <property type="evidence" value="ECO:0007669"/>
    <property type="project" value="UniProtKB-UniRule"/>
</dbReference>
<organism evidence="13 14">
    <name type="scientific">Rhodococcus rhodochrous</name>
    <dbReference type="NCBI Taxonomy" id="1829"/>
    <lineage>
        <taxon>Bacteria</taxon>
        <taxon>Bacillati</taxon>
        <taxon>Actinomycetota</taxon>
        <taxon>Actinomycetes</taxon>
        <taxon>Mycobacteriales</taxon>
        <taxon>Nocardiaceae</taxon>
        <taxon>Rhodococcus</taxon>
    </lineage>
</organism>
<evidence type="ECO:0000313" key="14">
    <source>
        <dbReference type="Proteomes" id="UP001198630"/>
    </source>
</evidence>
<dbReference type="PROSITE" id="PS51674">
    <property type="entry name" value="4FE4S_WBL"/>
    <property type="match status" value="1"/>
</dbReference>
<evidence type="ECO:0000256" key="2">
    <source>
        <dbReference type="ARBA" id="ARBA00006597"/>
    </source>
</evidence>
<keyword evidence="8 11" id="KW-0238">DNA-binding</keyword>